<organism evidence="9 10">
    <name type="scientific">Gossypium barbadense</name>
    <name type="common">Sea Island cotton</name>
    <name type="synonym">Hibiscus barbadensis</name>
    <dbReference type="NCBI Taxonomy" id="3634"/>
    <lineage>
        <taxon>Eukaryota</taxon>
        <taxon>Viridiplantae</taxon>
        <taxon>Streptophyta</taxon>
        <taxon>Embryophyta</taxon>
        <taxon>Tracheophyta</taxon>
        <taxon>Spermatophyta</taxon>
        <taxon>Magnoliopsida</taxon>
        <taxon>eudicotyledons</taxon>
        <taxon>Gunneridae</taxon>
        <taxon>Pentapetalae</taxon>
        <taxon>rosids</taxon>
        <taxon>malvids</taxon>
        <taxon>Malvales</taxon>
        <taxon>Malvaceae</taxon>
        <taxon>Malvoideae</taxon>
        <taxon>Gossypium</taxon>
    </lineage>
</organism>
<dbReference type="InterPro" id="IPR035983">
    <property type="entry name" value="Hect_E3_ubiquitin_ligase"/>
</dbReference>
<name>A0A2P5YB49_GOSBA</name>
<dbReference type="SUPFAM" id="SSF56204">
    <property type="entry name" value="Hect, E3 ligase catalytic domain"/>
    <property type="match status" value="1"/>
</dbReference>
<dbReference type="Gene3D" id="3.30.2160.10">
    <property type="entry name" value="Hect, E3 ligase catalytic domain"/>
    <property type="match status" value="1"/>
</dbReference>
<evidence type="ECO:0000256" key="2">
    <source>
        <dbReference type="ARBA" id="ARBA00012485"/>
    </source>
</evidence>
<dbReference type="Gene3D" id="3.90.1750.10">
    <property type="entry name" value="Hect, E3 ligase catalytic domains"/>
    <property type="match status" value="2"/>
</dbReference>
<dbReference type="AlphaFoldDB" id="A0A2P5YB49"/>
<reference evidence="9 10" key="1">
    <citation type="submission" date="2015-01" db="EMBL/GenBank/DDBJ databases">
        <title>Genome of allotetraploid Gossypium barbadense reveals genomic plasticity and fiber elongation in cotton evolution.</title>
        <authorList>
            <person name="Chen X."/>
            <person name="Liu X."/>
            <person name="Zhao B."/>
            <person name="Zheng H."/>
            <person name="Hu Y."/>
            <person name="Lu G."/>
            <person name="Yang C."/>
            <person name="Chen J."/>
            <person name="Shan C."/>
            <person name="Zhang L."/>
            <person name="Zhou Y."/>
            <person name="Wang L."/>
            <person name="Guo W."/>
            <person name="Bai Y."/>
            <person name="Ruan J."/>
            <person name="Shangguan X."/>
            <person name="Mao Y."/>
            <person name="Jiang J."/>
            <person name="Zhu Y."/>
            <person name="Lei J."/>
            <person name="Kang H."/>
            <person name="Chen S."/>
            <person name="He X."/>
            <person name="Wang R."/>
            <person name="Wang Y."/>
            <person name="Chen J."/>
            <person name="Wang L."/>
            <person name="Yu S."/>
            <person name="Wang B."/>
            <person name="Wei J."/>
            <person name="Song S."/>
            <person name="Lu X."/>
            <person name="Gao Z."/>
            <person name="Gu W."/>
            <person name="Deng X."/>
            <person name="Ma D."/>
            <person name="Wang S."/>
            <person name="Liang W."/>
            <person name="Fang L."/>
            <person name="Cai C."/>
            <person name="Zhu X."/>
            <person name="Zhou B."/>
            <person name="Zhang Y."/>
            <person name="Chen Z."/>
            <person name="Xu S."/>
            <person name="Zhu R."/>
            <person name="Wang S."/>
            <person name="Zhang T."/>
            <person name="Zhao G."/>
        </authorList>
    </citation>
    <scope>NUCLEOTIDE SEQUENCE [LARGE SCALE GENOMIC DNA]</scope>
    <source>
        <strain evidence="10">cv. Xinhai21</strain>
        <tissue evidence="9">Leaf</tissue>
    </source>
</reference>
<evidence type="ECO:0000313" key="9">
    <source>
        <dbReference type="EMBL" id="PPS12823.1"/>
    </source>
</evidence>
<dbReference type="CDD" id="cd00078">
    <property type="entry name" value="HECTc"/>
    <property type="match status" value="1"/>
</dbReference>
<comment type="similarity">
    <text evidence="6">Belongs to the UPL family.</text>
</comment>
<gene>
    <name evidence="9" type="ORF">GOBAR_AA07825</name>
</gene>
<evidence type="ECO:0000256" key="7">
    <source>
        <dbReference type="PROSITE-ProRule" id="PRU00104"/>
    </source>
</evidence>
<dbReference type="PANTHER" id="PTHR45700:SF6">
    <property type="entry name" value="E3 UBIQUITIN-PROTEIN LIGASE UPL6"/>
    <property type="match status" value="1"/>
</dbReference>
<dbReference type="GO" id="GO:0000209">
    <property type="term" value="P:protein polyubiquitination"/>
    <property type="evidence" value="ECO:0007669"/>
    <property type="project" value="InterPro"/>
</dbReference>
<evidence type="ECO:0000256" key="6">
    <source>
        <dbReference type="ARBA" id="ARBA00061247"/>
    </source>
</evidence>
<dbReference type="Gene3D" id="3.30.2410.10">
    <property type="entry name" value="Hect, E3 ligase catalytic domain"/>
    <property type="match status" value="2"/>
</dbReference>
<evidence type="ECO:0000259" key="8">
    <source>
        <dbReference type="PROSITE" id="PS50237"/>
    </source>
</evidence>
<proteinExistence type="inferred from homology"/>
<dbReference type="EMBL" id="KZ663426">
    <property type="protein sequence ID" value="PPS12823.1"/>
    <property type="molecule type" value="Genomic_DNA"/>
</dbReference>
<protein>
    <recommendedName>
        <fullName evidence="2">HECT-type E3 ubiquitin transferase</fullName>
        <ecNumber evidence="2">2.3.2.26</ecNumber>
    </recommendedName>
</protein>
<keyword evidence="4 7" id="KW-0833">Ubl conjugation pathway</keyword>
<dbReference type="InterPro" id="IPR044611">
    <property type="entry name" value="E3A/B/C-like"/>
</dbReference>
<dbReference type="SMART" id="SM00119">
    <property type="entry name" value="HECTc"/>
    <property type="match status" value="1"/>
</dbReference>
<dbReference type="GO" id="GO:0006511">
    <property type="term" value="P:ubiquitin-dependent protein catabolic process"/>
    <property type="evidence" value="ECO:0007669"/>
    <property type="project" value="TreeGrafter"/>
</dbReference>
<comment type="catalytic activity">
    <reaction evidence="1">
        <text>S-ubiquitinyl-[E2 ubiquitin-conjugating enzyme]-L-cysteine + [acceptor protein]-L-lysine = [E2 ubiquitin-conjugating enzyme]-L-cysteine + N(6)-ubiquitinyl-[acceptor protein]-L-lysine.</text>
        <dbReference type="EC" id="2.3.2.26"/>
    </reaction>
</comment>
<dbReference type="InterPro" id="IPR000569">
    <property type="entry name" value="HECT_dom"/>
</dbReference>
<feature type="domain" description="HECT" evidence="8">
    <location>
        <begin position="855"/>
        <end position="1127"/>
    </location>
</feature>
<keyword evidence="3" id="KW-0808">Transferase</keyword>
<dbReference type="Pfam" id="PF00632">
    <property type="entry name" value="HECT"/>
    <property type="match status" value="2"/>
</dbReference>
<dbReference type="GO" id="GO:0061630">
    <property type="term" value="F:ubiquitin protein ligase activity"/>
    <property type="evidence" value="ECO:0007669"/>
    <property type="project" value="UniProtKB-EC"/>
</dbReference>
<evidence type="ECO:0000313" key="10">
    <source>
        <dbReference type="Proteomes" id="UP000239757"/>
    </source>
</evidence>
<dbReference type="PROSITE" id="PS50237">
    <property type="entry name" value="HECT"/>
    <property type="match status" value="1"/>
</dbReference>
<evidence type="ECO:0000256" key="5">
    <source>
        <dbReference type="ARBA" id="ARBA00057703"/>
    </source>
</evidence>
<dbReference type="OrthoDB" id="8068875at2759"/>
<evidence type="ECO:0000256" key="4">
    <source>
        <dbReference type="ARBA" id="ARBA00022786"/>
    </source>
</evidence>
<dbReference type="PANTHER" id="PTHR45700">
    <property type="entry name" value="UBIQUITIN-PROTEIN LIGASE E3C"/>
    <property type="match status" value="1"/>
</dbReference>
<feature type="active site" description="Glycyl thioester intermediate" evidence="7">
    <location>
        <position position="1095"/>
    </location>
</feature>
<accession>A0A2P5YB49</accession>
<dbReference type="EC" id="2.3.2.26" evidence="2"/>
<evidence type="ECO:0000256" key="3">
    <source>
        <dbReference type="ARBA" id="ARBA00022679"/>
    </source>
</evidence>
<dbReference type="Proteomes" id="UP000239757">
    <property type="component" value="Unassembled WGS sequence"/>
</dbReference>
<dbReference type="FunFam" id="3.30.2160.10:FF:000002">
    <property type="entry name" value="Putative Ubiquitin-protein ligase E3C"/>
    <property type="match status" value="1"/>
</dbReference>
<sequence>MTLAILMNLVFYFQYQRKGSKFDSSEQTNVLFGGISAACDPHNEGPDDKEVAAITAACAFLHVTFNTLPLERIMTVLAYRTELVPVLWNFIKRCHHNQKWSPLPERFSYLLGDAPGWLLPLAVFCPVYKHMLMIVDNEEFYEQEKPLSLKDVRCLIVILRQFLHFSFHPNTKSLSLFLVITFPIPYLNSTLRTFLGQLFIDPIKEKPLEGRLGSRMFFTGDPSSRKRVDLGGRSSKERDRQKLLEQTRLERNRRLWLRRQNSAALTIQFSWVWEKTGYIGYVALLYYYAQVFTIMHRFFCHAVDNLQKYFRGRKVVEAEHAKVREHFYQTYGKHCRNVDRHCFGPDSDFLRQLIFFFDAHNLNDFSVLVETCRLIQNFVRDSGDTVGLFAGMDYSPNHSLVAYRLKRLSFACIQAIHQNRNQLKDQLLMAPEEATASTTILLQTLLLFLDPKLPWACKAVGYLMQRNVFSLFREVILMVKLNFVVKENISAGGSFGKISTLERVLALMISHVGQSTCVCSNVDSQWSFSSQILTIPFIWQLFPYLKVVFASWRLTLHYTNKMVLCVQNHANLLPTDISNKFPGYACLLGNILETAGAALSQPDCSFEMNLRKQLKDQLLMAPEEATASTTILLQTLFLFLDPKLPWACKAVGYLMQRNVFFLFREVILMVKPTVAEDDMIIGDEIEEIVLDSNLEQQITNAIDSRFLLQLALWQLLWVIPSVHPTYGKSISNTSAHKRQLVETIQNRVGTVVSELLSQLQDWNNRRQFTPPSDFHADGVNDFFISQAAVEGSKAHDILKQAPFLIPFTSRVKIFTSQLASVRQRHGAHGVFTRNRFRIRRDHILEDAYNQMSQLSEEDLRGLIRVTFVNEFGVEEAGIDGGGIFKDFMENITRAAFDVQYGLFKETADHLLYPNPGSGMIHEQHLQFFHFLGTLLAKHYKGDISELELYFVIVNNEYGEQTEEELLPGGKNIHVTNENVITFIHLVSNHRLNFQIRQQSSHFLRGFQQLMQKDWIDMFNEHELQLLISGSLDSLDVDDLRCHTNYAGGYHSEHYVIDMFWEVLKSFSLENQKKFLKAAGSASEEALDRLPTSATCMNLLKLPPYRSKEQLEAKLMYAINADAGFDLS</sequence>
<comment type="function">
    <text evidence="5">Probable E3 ubiquitin-protein ligase which mediates ubiquitination and subsequent proteasomal degradation of target proteins.</text>
</comment>
<evidence type="ECO:0000256" key="1">
    <source>
        <dbReference type="ARBA" id="ARBA00000885"/>
    </source>
</evidence>